<dbReference type="Gene3D" id="1.10.10.60">
    <property type="entry name" value="Homeodomain-like"/>
    <property type="match status" value="1"/>
</dbReference>
<dbReference type="SUPFAM" id="SSF46689">
    <property type="entry name" value="Homeodomain-like"/>
    <property type="match status" value="1"/>
</dbReference>
<reference evidence="5 6" key="1">
    <citation type="submission" date="2015-09" db="EMBL/GenBank/DDBJ databases">
        <authorList>
            <consortium name="Swine Surveillance"/>
        </authorList>
    </citation>
    <scope>NUCLEOTIDE SEQUENCE [LARGE SCALE GENOMIC DNA]</scope>
    <source>
        <strain evidence="5 6">CECT 4357</strain>
    </source>
</reference>
<accession>A0A0P1F788</accession>
<dbReference type="STRING" id="53501.SAMN04488043_11282"/>
<dbReference type="PANTHER" id="PTHR30055:SF235">
    <property type="entry name" value="TRANSCRIPTIONAL REGULATORY PROTEIN"/>
    <property type="match status" value="1"/>
</dbReference>
<dbReference type="Gene3D" id="1.10.357.10">
    <property type="entry name" value="Tetracycline Repressor, domain 2"/>
    <property type="match status" value="1"/>
</dbReference>
<dbReference type="InterPro" id="IPR050109">
    <property type="entry name" value="HTH-type_TetR-like_transc_reg"/>
</dbReference>
<name>A0A0P1F788_THAGE</name>
<evidence type="ECO:0000313" key="5">
    <source>
        <dbReference type="EMBL" id="CUH63753.1"/>
    </source>
</evidence>
<proteinExistence type="predicted"/>
<evidence type="ECO:0000256" key="1">
    <source>
        <dbReference type="ARBA" id="ARBA00023125"/>
    </source>
</evidence>
<protein>
    <submittedName>
        <fullName evidence="5">Putative DNA-binding transcriptional regulator</fullName>
    </submittedName>
</protein>
<keyword evidence="6" id="KW-1185">Reference proteome</keyword>
<dbReference type="SUPFAM" id="SSF48498">
    <property type="entry name" value="Tetracyclin repressor-like, C-terminal domain"/>
    <property type="match status" value="1"/>
</dbReference>
<dbReference type="PANTHER" id="PTHR30055">
    <property type="entry name" value="HTH-TYPE TRANSCRIPTIONAL REGULATOR RUTR"/>
    <property type="match status" value="1"/>
</dbReference>
<organism evidence="5 6">
    <name type="scientific">Thalassovita gelatinovora</name>
    <name type="common">Thalassobius gelatinovorus</name>
    <dbReference type="NCBI Taxonomy" id="53501"/>
    <lineage>
        <taxon>Bacteria</taxon>
        <taxon>Pseudomonadati</taxon>
        <taxon>Pseudomonadota</taxon>
        <taxon>Alphaproteobacteria</taxon>
        <taxon>Rhodobacterales</taxon>
        <taxon>Roseobacteraceae</taxon>
        <taxon>Thalassovita</taxon>
    </lineage>
</organism>
<gene>
    <name evidence="5" type="ORF">TG4357_00870</name>
</gene>
<evidence type="ECO:0000256" key="3">
    <source>
        <dbReference type="SAM" id="MobiDB-lite"/>
    </source>
</evidence>
<dbReference type="EMBL" id="CYSA01000010">
    <property type="protein sequence ID" value="CUH63753.1"/>
    <property type="molecule type" value="Genomic_DNA"/>
</dbReference>
<dbReference type="AlphaFoldDB" id="A0A0P1F788"/>
<evidence type="ECO:0000259" key="4">
    <source>
        <dbReference type="PROSITE" id="PS50977"/>
    </source>
</evidence>
<dbReference type="Pfam" id="PF17920">
    <property type="entry name" value="TetR_C_16"/>
    <property type="match status" value="1"/>
</dbReference>
<feature type="domain" description="HTH tetR-type" evidence="4">
    <location>
        <begin position="7"/>
        <end position="67"/>
    </location>
</feature>
<feature type="region of interest" description="Disordered" evidence="3">
    <location>
        <begin position="188"/>
        <end position="211"/>
    </location>
</feature>
<dbReference type="GO" id="GO:0000976">
    <property type="term" value="F:transcription cis-regulatory region binding"/>
    <property type="evidence" value="ECO:0007669"/>
    <property type="project" value="TreeGrafter"/>
</dbReference>
<dbReference type="InterPro" id="IPR009057">
    <property type="entry name" value="Homeodomain-like_sf"/>
</dbReference>
<dbReference type="InterPro" id="IPR036271">
    <property type="entry name" value="Tet_transcr_reg_TetR-rel_C_sf"/>
</dbReference>
<dbReference type="Proteomes" id="UP000051587">
    <property type="component" value="Unassembled WGS sequence"/>
</dbReference>
<dbReference type="PRINTS" id="PR00455">
    <property type="entry name" value="HTHTETR"/>
</dbReference>
<feature type="DNA-binding region" description="H-T-H motif" evidence="2">
    <location>
        <begin position="30"/>
        <end position="49"/>
    </location>
</feature>
<evidence type="ECO:0000256" key="2">
    <source>
        <dbReference type="PROSITE-ProRule" id="PRU00335"/>
    </source>
</evidence>
<sequence>MKTRKSDRTKTRILDASRTLFAQLGYEATTVRGIAEMAGIDPSMVIRYFGSKDALFALTVDFEMGNVAAPLSRDRTPGQRGVRHFLRLWEGEEANAALPILLRTASSSTLAAEKLRMLFETQIRRLIEHLAGRPVDPERAGLIASQMLGFAYCRYILQIESVANMAPDRVVALLGECVDHHLQCEGSLPHGPDAHGDQSNPPSDPVKEERS</sequence>
<dbReference type="InterPro" id="IPR041678">
    <property type="entry name" value="TetR_C_16"/>
</dbReference>
<dbReference type="Pfam" id="PF00440">
    <property type="entry name" value="TetR_N"/>
    <property type="match status" value="1"/>
</dbReference>
<dbReference type="GO" id="GO:0003700">
    <property type="term" value="F:DNA-binding transcription factor activity"/>
    <property type="evidence" value="ECO:0007669"/>
    <property type="project" value="TreeGrafter"/>
</dbReference>
<keyword evidence="1 2" id="KW-0238">DNA-binding</keyword>
<dbReference type="InterPro" id="IPR001647">
    <property type="entry name" value="HTH_TetR"/>
</dbReference>
<dbReference type="PROSITE" id="PS50977">
    <property type="entry name" value="HTH_TETR_2"/>
    <property type="match status" value="1"/>
</dbReference>
<evidence type="ECO:0000313" key="6">
    <source>
        <dbReference type="Proteomes" id="UP000051587"/>
    </source>
</evidence>